<evidence type="ECO:0000313" key="1">
    <source>
        <dbReference type="EMBL" id="MBA0671836.1"/>
    </source>
</evidence>
<dbReference type="Proteomes" id="UP000593573">
    <property type="component" value="Unassembled WGS sequence"/>
</dbReference>
<organism evidence="1 2">
    <name type="scientific">Gossypium klotzschianum</name>
    <dbReference type="NCBI Taxonomy" id="34286"/>
    <lineage>
        <taxon>Eukaryota</taxon>
        <taxon>Viridiplantae</taxon>
        <taxon>Streptophyta</taxon>
        <taxon>Embryophyta</taxon>
        <taxon>Tracheophyta</taxon>
        <taxon>Spermatophyta</taxon>
        <taxon>Magnoliopsida</taxon>
        <taxon>eudicotyledons</taxon>
        <taxon>Gunneridae</taxon>
        <taxon>Pentapetalae</taxon>
        <taxon>rosids</taxon>
        <taxon>malvids</taxon>
        <taxon>Malvales</taxon>
        <taxon>Malvaceae</taxon>
        <taxon>Malvoideae</taxon>
        <taxon>Gossypium</taxon>
    </lineage>
</organism>
<gene>
    <name evidence="1" type="ORF">Goklo_007375</name>
</gene>
<name>A0A7J8W9Y4_9ROSI</name>
<proteinExistence type="predicted"/>
<dbReference type="AlphaFoldDB" id="A0A7J8W9Y4"/>
<accession>A0A7J8W9Y4</accession>
<protein>
    <submittedName>
        <fullName evidence="1">Uncharacterized protein</fullName>
    </submittedName>
</protein>
<evidence type="ECO:0000313" key="2">
    <source>
        <dbReference type="Proteomes" id="UP000593573"/>
    </source>
</evidence>
<dbReference type="OrthoDB" id="10579291at2759"/>
<sequence>MFTISKPKNKFTSVGCKTCAIIMAEHDGRYQIFIPTGLKNLNVSVTSFNNHKNVWDFNPCSYAFVADKSSVSAIKVLMSW</sequence>
<keyword evidence="2" id="KW-1185">Reference proteome</keyword>
<dbReference type="EMBL" id="JABFAB010242358">
    <property type="protein sequence ID" value="MBA0671836.1"/>
    <property type="molecule type" value="Genomic_DNA"/>
</dbReference>
<comment type="caution">
    <text evidence="1">The sequence shown here is derived from an EMBL/GenBank/DDBJ whole genome shotgun (WGS) entry which is preliminary data.</text>
</comment>
<reference evidence="1 2" key="1">
    <citation type="journal article" date="2019" name="Genome Biol. Evol.">
        <title>Insights into the evolution of the New World diploid cottons (Gossypium, subgenus Houzingenia) based on genome sequencing.</title>
        <authorList>
            <person name="Grover C.E."/>
            <person name="Arick M.A. 2nd"/>
            <person name="Thrash A."/>
            <person name="Conover J.L."/>
            <person name="Sanders W.S."/>
            <person name="Peterson D.G."/>
            <person name="Frelichowski J.E."/>
            <person name="Scheffler J.A."/>
            <person name="Scheffler B.E."/>
            <person name="Wendel J.F."/>
        </authorList>
    </citation>
    <scope>NUCLEOTIDE SEQUENCE [LARGE SCALE GENOMIC DNA]</scope>
    <source>
        <strain evidence="1">57</strain>
        <tissue evidence="1">Leaf</tissue>
    </source>
</reference>